<accession>A0A0L7K4T8</accession>
<name>A0A0L7K4T8_OPEBR</name>
<organism evidence="1 2">
    <name type="scientific">Operophtera brumata</name>
    <name type="common">Winter moth</name>
    <name type="synonym">Phalaena brumata</name>
    <dbReference type="NCBI Taxonomy" id="104452"/>
    <lineage>
        <taxon>Eukaryota</taxon>
        <taxon>Metazoa</taxon>
        <taxon>Ecdysozoa</taxon>
        <taxon>Arthropoda</taxon>
        <taxon>Hexapoda</taxon>
        <taxon>Insecta</taxon>
        <taxon>Pterygota</taxon>
        <taxon>Neoptera</taxon>
        <taxon>Endopterygota</taxon>
        <taxon>Lepidoptera</taxon>
        <taxon>Glossata</taxon>
        <taxon>Ditrysia</taxon>
        <taxon>Geometroidea</taxon>
        <taxon>Geometridae</taxon>
        <taxon>Larentiinae</taxon>
        <taxon>Operophtera</taxon>
    </lineage>
</organism>
<sequence length="187" mass="22006">MMKMMKQVSDRIKTQPDNKVKINDVFLPSYDPDANIGIREWCQHVTAAMETYKLSNYDIRMKASSLLQGRARLWVDNWLVTTTTWQELREVLITTFEPENRYSRDILRFREHTYDETKDIARFLSQAWVQWKRITKGKLSDNDAVEAVIGRMHHVALRTDRTSLACGPVLIIEDRQHQVVARRQPTT</sequence>
<dbReference type="AlphaFoldDB" id="A0A0L7K4T8"/>
<dbReference type="Proteomes" id="UP000037510">
    <property type="component" value="Unassembled WGS sequence"/>
</dbReference>
<reference evidence="1 2" key="1">
    <citation type="journal article" date="2015" name="Genome Biol. Evol.">
        <title>The genome of winter moth (Operophtera brumata) provides a genomic perspective on sexual dimorphism and phenology.</title>
        <authorList>
            <person name="Derks M.F."/>
            <person name="Smit S."/>
            <person name="Salis L."/>
            <person name="Schijlen E."/>
            <person name="Bossers A."/>
            <person name="Mateman C."/>
            <person name="Pijl A.S."/>
            <person name="de Ridder D."/>
            <person name="Groenen M.A."/>
            <person name="Visser M.E."/>
            <person name="Megens H.J."/>
        </authorList>
    </citation>
    <scope>NUCLEOTIDE SEQUENCE [LARGE SCALE GENOMIC DNA]</scope>
    <source>
        <strain evidence="1">WM2013NL</strain>
        <tissue evidence="1">Head and thorax</tissue>
    </source>
</reference>
<evidence type="ECO:0000313" key="1">
    <source>
        <dbReference type="EMBL" id="KOB56733.1"/>
    </source>
</evidence>
<comment type="caution">
    <text evidence="1">The sequence shown here is derived from an EMBL/GenBank/DDBJ whole genome shotgun (WGS) entry which is preliminary data.</text>
</comment>
<keyword evidence="2" id="KW-1185">Reference proteome</keyword>
<gene>
    <name evidence="1" type="ORF">OBRU01_25805</name>
</gene>
<proteinExistence type="predicted"/>
<dbReference type="EMBL" id="JTDY01011373">
    <property type="protein sequence ID" value="KOB56733.1"/>
    <property type="molecule type" value="Genomic_DNA"/>
</dbReference>
<evidence type="ECO:0000313" key="2">
    <source>
        <dbReference type="Proteomes" id="UP000037510"/>
    </source>
</evidence>
<evidence type="ECO:0008006" key="3">
    <source>
        <dbReference type="Google" id="ProtNLM"/>
    </source>
</evidence>
<protein>
    <recommendedName>
        <fullName evidence="3">Retrotransposon gag domain-containing protein</fullName>
    </recommendedName>
</protein>